<name>A0A9W6ZST0_9STRA</name>
<proteinExistence type="predicted"/>
<gene>
    <name evidence="2" type="ORF">TrST_g1601</name>
</gene>
<evidence type="ECO:0000313" key="2">
    <source>
        <dbReference type="EMBL" id="GMH59817.1"/>
    </source>
</evidence>
<protein>
    <submittedName>
        <fullName evidence="2">Uncharacterized protein</fullName>
    </submittedName>
</protein>
<dbReference type="AlphaFoldDB" id="A0A9W6ZST0"/>
<dbReference type="Proteomes" id="UP001165085">
    <property type="component" value="Unassembled WGS sequence"/>
</dbReference>
<dbReference type="EMBL" id="BRXY01000061">
    <property type="protein sequence ID" value="GMH59817.1"/>
    <property type="molecule type" value="Genomic_DNA"/>
</dbReference>
<keyword evidence="1" id="KW-0175">Coiled coil</keyword>
<evidence type="ECO:0000313" key="3">
    <source>
        <dbReference type="Proteomes" id="UP001165085"/>
    </source>
</evidence>
<accession>A0A9W6ZST0</accession>
<reference evidence="3" key="1">
    <citation type="journal article" date="2023" name="Commun. Biol.">
        <title>Genome analysis of Parmales, the sister group of diatoms, reveals the evolutionary specialization of diatoms from phago-mixotrophs to photoautotrophs.</title>
        <authorList>
            <person name="Ban H."/>
            <person name="Sato S."/>
            <person name="Yoshikawa S."/>
            <person name="Yamada K."/>
            <person name="Nakamura Y."/>
            <person name="Ichinomiya M."/>
            <person name="Sato N."/>
            <person name="Blanc-Mathieu R."/>
            <person name="Endo H."/>
            <person name="Kuwata A."/>
            <person name="Ogata H."/>
        </authorList>
    </citation>
    <scope>NUCLEOTIDE SEQUENCE [LARGE SCALE GENOMIC DNA]</scope>
    <source>
        <strain evidence="3">NIES 3701</strain>
    </source>
</reference>
<comment type="caution">
    <text evidence="2">The sequence shown here is derived from an EMBL/GenBank/DDBJ whole genome shotgun (WGS) entry which is preliminary data.</text>
</comment>
<organism evidence="2 3">
    <name type="scientific">Triparma strigata</name>
    <dbReference type="NCBI Taxonomy" id="1606541"/>
    <lineage>
        <taxon>Eukaryota</taxon>
        <taxon>Sar</taxon>
        <taxon>Stramenopiles</taxon>
        <taxon>Ochrophyta</taxon>
        <taxon>Bolidophyceae</taxon>
        <taxon>Parmales</taxon>
        <taxon>Triparmaceae</taxon>
        <taxon>Triparma</taxon>
    </lineage>
</organism>
<keyword evidence="3" id="KW-1185">Reference proteome</keyword>
<feature type="coiled-coil region" evidence="1">
    <location>
        <begin position="206"/>
        <end position="233"/>
    </location>
</feature>
<evidence type="ECO:0000256" key="1">
    <source>
        <dbReference type="SAM" id="Coils"/>
    </source>
</evidence>
<dbReference type="OrthoDB" id="10360782at2759"/>
<sequence>MLSRSPLVRVRRVCCLVVNNSLRPFHRPYTFSSLLSSPSTTNSNNSNNNNGQIKGWEWVDERPLLKKTPTSYPEIVFDTEYLDDFSFKTTRPLTPAKKSSIMEQYISLMSSNPLKDKKQTILRLSSQTGLSRGRLLAIIHLEEKRTSLQRTSPESLHSDLQDHVEKQISEHSKGLGMDGVRVLEVNDFEQDDYKLRVTVDKGFVANDLTDSEIEKLEKEAILKEEEAEKDNRSRQRTWRDVDLTVEVETSDLIKESLESMTPVKNRANMVLKNVVDKKAKKRGVQELPGDTIILEKGGEKRVVTKEELFKTSWGGKKRRGRLW</sequence>